<feature type="chain" id="PRO_5015174878" evidence="1">
    <location>
        <begin position="25"/>
        <end position="149"/>
    </location>
</feature>
<sequence>MRPLALLRTLLHLLELGCSSMAMAIGDPSALEVRNASVADTQSLDDPAPNWGPFCKRGTTFLTFYWNVRLPGPYKIPLDIKDMCHELWRGLSNHGGCIVSGPDCGPAGLNATVLHLYFHTSYFCTLKNVEDAIAAATRGSEGNVHCEHE</sequence>
<dbReference type="InParanoid" id="A0A2P5HFT0"/>
<protein>
    <submittedName>
        <fullName evidence="2">Uncharacterized protein</fullName>
    </submittedName>
</protein>
<comment type="caution">
    <text evidence="2">The sequence shown here is derived from an EMBL/GenBank/DDBJ whole genome shotgun (WGS) entry which is preliminary data.</text>
</comment>
<organism evidence="2 3">
    <name type="scientific">Diaporthe helianthi</name>
    <dbReference type="NCBI Taxonomy" id="158607"/>
    <lineage>
        <taxon>Eukaryota</taxon>
        <taxon>Fungi</taxon>
        <taxon>Dikarya</taxon>
        <taxon>Ascomycota</taxon>
        <taxon>Pezizomycotina</taxon>
        <taxon>Sordariomycetes</taxon>
        <taxon>Sordariomycetidae</taxon>
        <taxon>Diaporthales</taxon>
        <taxon>Diaporthaceae</taxon>
        <taxon>Diaporthe</taxon>
    </lineage>
</organism>
<evidence type="ECO:0000256" key="1">
    <source>
        <dbReference type="SAM" id="SignalP"/>
    </source>
</evidence>
<dbReference type="EMBL" id="MAVT02002686">
    <property type="protein sequence ID" value="POS69095.1"/>
    <property type="molecule type" value="Genomic_DNA"/>
</dbReference>
<feature type="signal peptide" evidence="1">
    <location>
        <begin position="1"/>
        <end position="24"/>
    </location>
</feature>
<keyword evidence="3" id="KW-1185">Reference proteome</keyword>
<dbReference type="Proteomes" id="UP000094444">
    <property type="component" value="Unassembled WGS sequence"/>
</dbReference>
<evidence type="ECO:0000313" key="2">
    <source>
        <dbReference type="EMBL" id="POS69095.1"/>
    </source>
</evidence>
<accession>A0A2P5HFT0</accession>
<gene>
    <name evidence="2" type="ORF">DHEL01_v212512</name>
</gene>
<evidence type="ECO:0000313" key="3">
    <source>
        <dbReference type="Proteomes" id="UP000094444"/>
    </source>
</evidence>
<dbReference type="OrthoDB" id="10527218at2759"/>
<name>A0A2P5HFT0_DIAHE</name>
<proteinExistence type="predicted"/>
<dbReference type="AlphaFoldDB" id="A0A2P5HFT0"/>
<reference evidence="2" key="1">
    <citation type="submission" date="2017-09" db="EMBL/GenBank/DDBJ databases">
        <title>Polyketide synthases of a Diaporthe helianthi virulent isolate.</title>
        <authorList>
            <person name="Baroncelli R."/>
        </authorList>
    </citation>
    <scope>NUCLEOTIDE SEQUENCE [LARGE SCALE GENOMIC DNA]</scope>
    <source>
        <strain evidence="2">7/96</strain>
    </source>
</reference>
<keyword evidence="1" id="KW-0732">Signal</keyword>